<evidence type="ECO:0000313" key="2">
    <source>
        <dbReference type="Proteomes" id="UP000694700"/>
    </source>
</evidence>
<organism evidence="1 2">
    <name type="scientific">Cyprinus carpio</name>
    <name type="common">Common carp</name>
    <dbReference type="NCBI Taxonomy" id="7962"/>
    <lineage>
        <taxon>Eukaryota</taxon>
        <taxon>Metazoa</taxon>
        <taxon>Chordata</taxon>
        <taxon>Craniata</taxon>
        <taxon>Vertebrata</taxon>
        <taxon>Euteleostomi</taxon>
        <taxon>Actinopterygii</taxon>
        <taxon>Neopterygii</taxon>
        <taxon>Teleostei</taxon>
        <taxon>Ostariophysi</taxon>
        <taxon>Cypriniformes</taxon>
        <taxon>Cyprinidae</taxon>
        <taxon>Cyprininae</taxon>
        <taxon>Cyprinus</taxon>
    </lineage>
</organism>
<dbReference type="Proteomes" id="UP000694700">
    <property type="component" value="Unplaced"/>
</dbReference>
<dbReference type="SUPFAM" id="SSF52317">
    <property type="entry name" value="Class I glutamine amidotransferase-like"/>
    <property type="match status" value="1"/>
</dbReference>
<dbReference type="Gene3D" id="3.40.50.880">
    <property type="match status" value="1"/>
</dbReference>
<dbReference type="PANTHER" id="PTHR10224">
    <property type="entry name" value="ES1 PROTEIN HOMOLOG, MITOCHONDRIAL"/>
    <property type="match status" value="1"/>
</dbReference>
<dbReference type="Ensembl" id="ENSCCRT00015003401.1">
    <property type="protein sequence ID" value="ENSCCRP00015003244.1"/>
    <property type="gene ID" value="ENSCCRG00015001989.1"/>
</dbReference>
<dbReference type="PANTHER" id="PTHR10224:SF17">
    <property type="entry name" value="DJ-1_PFPI DOMAIN-CONTAINING PROTEIN"/>
    <property type="match status" value="1"/>
</dbReference>
<sequence>MFAPDVSQMHVIDHGKSQPLEKESRDVLSESARIARGNITDLAKPNVSNHDAVIFPGGFGADCKVNKEVERVLKGFHKARKPIGFVIIYYCTKFPASRMRESNLSRLVWCMRKKFSVRQHPA</sequence>
<accession>A0A8C1S7Q9</accession>
<dbReference type="InterPro" id="IPR029062">
    <property type="entry name" value="Class_I_gatase-like"/>
</dbReference>
<dbReference type="GO" id="GO:0005739">
    <property type="term" value="C:mitochondrion"/>
    <property type="evidence" value="ECO:0007669"/>
    <property type="project" value="TreeGrafter"/>
</dbReference>
<dbReference type="AlphaFoldDB" id="A0A8C1S7Q9"/>
<evidence type="ECO:0000313" key="1">
    <source>
        <dbReference type="Ensembl" id="ENSCCRP00015003244.1"/>
    </source>
</evidence>
<reference evidence="1" key="1">
    <citation type="submission" date="2025-08" db="UniProtKB">
        <authorList>
            <consortium name="Ensembl"/>
        </authorList>
    </citation>
    <scope>IDENTIFICATION</scope>
</reference>
<proteinExistence type="predicted"/>
<protein>
    <submittedName>
        <fullName evidence="1">Glutamine amidotransferase like class 1 domain containing 3A</fullName>
    </submittedName>
</protein>
<name>A0A8C1S7Q9_CYPCA</name>